<dbReference type="Proteomes" id="UP000253729">
    <property type="component" value="Unassembled WGS sequence"/>
</dbReference>
<dbReference type="AlphaFoldDB" id="A0A3F3PJ75"/>
<gene>
    <name evidence="1" type="ORF">BDQ94DRAFT_185635</name>
</gene>
<dbReference type="EMBL" id="KZ852106">
    <property type="protein sequence ID" value="RDH26991.1"/>
    <property type="molecule type" value="Genomic_DNA"/>
</dbReference>
<dbReference type="RefSeq" id="XP_026620013.1">
    <property type="nucleotide sequence ID" value="XM_026774937.1"/>
</dbReference>
<keyword evidence="2" id="KW-1185">Reference proteome</keyword>
<evidence type="ECO:0000313" key="2">
    <source>
        <dbReference type="Proteomes" id="UP000253729"/>
    </source>
</evidence>
<accession>A0A3F3PJ75</accession>
<proteinExistence type="predicted"/>
<sequence length="159" mass="17381">MNVSNFQSQDILLMSQDTIPDIWTGGSDTITIDDLLAEQRLDMHGDAVALPPGLPLSREPSLPVHDPLDQLLAIDERINGSVNEGLEETMCQGTCVADTSQRLDFLSQQINILAATVTKLSGELGDLLEMERQTRERMKNAINQLGHSIHGSFSGDGRL</sequence>
<dbReference type="GeneID" id="38143293"/>
<name>A0A3F3PJ75_9EURO</name>
<reference evidence="1 2" key="1">
    <citation type="submission" date="2018-07" db="EMBL/GenBank/DDBJ databases">
        <title>The genomes of Aspergillus section Nigri reveals drivers in fungal speciation.</title>
        <authorList>
            <consortium name="DOE Joint Genome Institute"/>
            <person name="Vesth T.C."/>
            <person name="Nybo J."/>
            <person name="Theobald S."/>
            <person name="Brandl J."/>
            <person name="Frisvad J.C."/>
            <person name="Nielsen K.F."/>
            <person name="Lyhne E.K."/>
            <person name="Kogle M.E."/>
            <person name="Kuo A."/>
            <person name="Riley R."/>
            <person name="Clum A."/>
            <person name="Nolan M."/>
            <person name="Lipzen A."/>
            <person name="Salamov A."/>
            <person name="Henrissat B."/>
            <person name="Wiebenga A."/>
            <person name="De vries R.P."/>
            <person name="Grigoriev I.V."/>
            <person name="Mortensen U.H."/>
            <person name="Andersen M.R."/>
            <person name="Baker S.E."/>
        </authorList>
    </citation>
    <scope>NUCLEOTIDE SEQUENCE [LARGE SCALE GENOMIC DNA]</scope>
    <source>
        <strain evidence="1 2">CBS 139.54b</strain>
    </source>
</reference>
<organism evidence="1 2">
    <name type="scientific">Aspergillus welwitschiae</name>
    <dbReference type="NCBI Taxonomy" id="1341132"/>
    <lineage>
        <taxon>Eukaryota</taxon>
        <taxon>Fungi</taxon>
        <taxon>Dikarya</taxon>
        <taxon>Ascomycota</taxon>
        <taxon>Pezizomycotina</taxon>
        <taxon>Eurotiomycetes</taxon>
        <taxon>Eurotiomycetidae</taxon>
        <taxon>Eurotiales</taxon>
        <taxon>Aspergillaceae</taxon>
        <taxon>Aspergillus</taxon>
        <taxon>Aspergillus subgen. Circumdati</taxon>
    </lineage>
</organism>
<evidence type="ECO:0000313" key="1">
    <source>
        <dbReference type="EMBL" id="RDH26991.1"/>
    </source>
</evidence>
<protein>
    <submittedName>
        <fullName evidence="1">Uncharacterized protein</fullName>
    </submittedName>
</protein>